<feature type="compositionally biased region" description="Low complexity" evidence="1">
    <location>
        <begin position="23"/>
        <end position="33"/>
    </location>
</feature>
<evidence type="ECO:0000313" key="2">
    <source>
        <dbReference type="EMBL" id="CEJ89745.1"/>
    </source>
</evidence>
<proteinExistence type="predicted"/>
<accession>A0A0A1TH09</accession>
<dbReference type="AlphaFoldDB" id="A0A0A1TH09"/>
<reference evidence="2 3" key="1">
    <citation type="journal article" date="2015" name="Genome Announc.">
        <title>Draft Genome Sequence and Gene Annotation of the Entomopathogenic Fungus Verticillium hemipterigenum.</title>
        <authorList>
            <person name="Horn F."/>
            <person name="Habel A."/>
            <person name="Scharf D.H."/>
            <person name="Dworschak J."/>
            <person name="Brakhage A.A."/>
            <person name="Guthke R."/>
            <person name="Hertweck C."/>
            <person name="Linde J."/>
        </authorList>
    </citation>
    <scope>NUCLEOTIDE SEQUENCE [LARGE SCALE GENOMIC DNA]</scope>
</reference>
<gene>
    <name evidence="2" type="ORF">VHEMI05570</name>
</gene>
<evidence type="ECO:0000256" key="1">
    <source>
        <dbReference type="SAM" id="MobiDB-lite"/>
    </source>
</evidence>
<organism evidence="2 3">
    <name type="scientific">[Torrubiella] hemipterigena</name>
    <dbReference type="NCBI Taxonomy" id="1531966"/>
    <lineage>
        <taxon>Eukaryota</taxon>
        <taxon>Fungi</taxon>
        <taxon>Dikarya</taxon>
        <taxon>Ascomycota</taxon>
        <taxon>Pezizomycotina</taxon>
        <taxon>Sordariomycetes</taxon>
        <taxon>Hypocreomycetidae</taxon>
        <taxon>Hypocreales</taxon>
        <taxon>Clavicipitaceae</taxon>
        <taxon>Clavicipitaceae incertae sedis</taxon>
        <taxon>'Torrubiella' clade</taxon>
    </lineage>
</organism>
<dbReference type="Proteomes" id="UP000039046">
    <property type="component" value="Unassembled WGS sequence"/>
</dbReference>
<feature type="region of interest" description="Disordered" evidence="1">
    <location>
        <begin position="1"/>
        <end position="33"/>
    </location>
</feature>
<dbReference type="STRING" id="1531966.A0A0A1TH09"/>
<dbReference type="OrthoDB" id="4928116at2759"/>
<dbReference type="EMBL" id="CDHN01000003">
    <property type="protein sequence ID" value="CEJ89745.1"/>
    <property type="molecule type" value="Genomic_DNA"/>
</dbReference>
<dbReference type="HOGENOM" id="CLU_027146_0_0_1"/>
<feature type="compositionally biased region" description="Polar residues" evidence="1">
    <location>
        <begin position="1"/>
        <end position="13"/>
    </location>
</feature>
<sequence>MNSRQTPDQVPSHQTKHVETDSSDSSSEPSSDVSLDLVLKGDRLQELCVPILEGKTVPDDVIFEDTDFYKIPRLCFIYALRHCKGYIDDAAVARRCLSSNDDSEDAAFLRTYYAHCIMNNNIPDIDTSKPKTLPYCIWYPDLAKESTYREVAERYPQLKYHVARACAIAGYTSLYRELDILPEIAVAEEARESPAGAEIWQLLKDKPDTATLNEFQWRIGHDAIRSYHYMSFDVTEDGTIGPERVPKNSETEYGEDEQSLLYEPLLGDLHWTPNKDLLLLMAAYHGNVDRYVRLRRPKMIESEYECCLHGIYHSTPFARWWYSQYDDIDSNFTEAWLARFTMINDISWVKPNSENPVLPYMMWWPM</sequence>
<name>A0A0A1TH09_9HYPO</name>
<keyword evidence="3" id="KW-1185">Reference proteome</keyword>
<protein>
    <submittedName>
        <fullName evidence="2">Uncharacterized protein</fullName>
    </submittedName>
</protein>
<evidence type="ECO:0000313" key="3">
    <source>
        <dbReference type="Proteomes" id="UP000039046"/>
    </source>
</evidence>